<keyword evidence="3" id="KW-1185">Reference proteome</keyword>
<feature type="compositionally biased region" description="Basic and acidic residues" evidence="1">
    <location>
        <begin position="84"/>
        <end position="93"/>
    </location>
</feature>
<sequence length="338" mass="37860">MPRGPKAAKVESRPERLDNDYLRTLTRPQIQSLAKNHGIKANQKTEVIITEILAKQEAKDQRITPPERLEVTNETFVDAPKASPELREPEIPPKEPVAANGQYMELCVAQCILTDNIRLVIVPSRLVSAPTQKIPSRRTKRPVPDQSSSEAGAVKRARRGGTPAQQLQSNQNAEIESQDRPIASEEPVALQDPPIPAKTTPIANEETPNDGPQIPSGEGQSANVEQTSNQTAPAPDISTSRIPPTVKDVRDVRKVLATLIEDRKKMQSELEETRSTLSYAMDTLDQGTKFVKEMSFRRQLYERDVVDEIKNGRDLTPKDRSPNKWSELIKKNWDDDDW</sequence>
<evidence type="ECO:0000256" key="1">
    <source>
        <dbReference type="SAM" id="MobiDB-lite"/>
    </source>
</evidence>
<protein>
    <submittedName>
        <fullName evidence="2">Uncharacterized protein</fullName>
    </submittedName>
</protein>
<comment type="caution">
    <text evidence="2">The sequence shown here is derived from an EMBL/GenBank/DDBJ whole genome shotgun (WGS) entry which is preliminary data.</text>
</comment>
<gene>
    <name evidence="2" type="ORF">CVT25_008230</name>
</gene>
<accession>A0A409X9W2</accession>
<feature type="region of interest" description="Disordered" evidence="1">
    <location>
        <begin position="128"/>
        <end position="244"/>
    </location>
</feature>
<dbReference type="OrthoDB" id="2902010at2759"/>
<evidence type="ECO:0000313" key="3">
    <source>
        <dbReference type="Proteomes" id="UP000283269"/>
    </source>
</evidence>
<dbReference type="AlphaFoldDB" id="A0A409X9W2"/>
<name>A0A409X9W2_PSICY</name>
<organism evidence="2 3">
    <name type="scientific">Psilocybe cyanescens</name>
    <dbReference type="NCBI Taxonomy" id="93625"/>
    <lineage>
        <taxon>Eukaryota</taxon>
        <taxon>Fungi</taxon>
        <taxon>Dikarya</taxon>
        <taxon>Basidiomycota</taxon>
        <taxon>Agaricomycotina</taxon>
        <taxon>Agaricomycetes</taxon>
        <taxon>Agaricomycetidae</taxon>
        <taxon>Agaricales</taxon>
        <taxon>Agaricineae</taxon>
        <taxon>Strophariaceae</taxon>
        <taxon>Psilocybe</taxon>
    </lineage>
</organism>
<feature type="compositionally biased region" description="Polar residues" evidence="1">
    <location>
        <begin position="163"/>
        <end position="175"/>
    </location>
</feature>
<feature type="region of interest" description="Disordered" evidence="1">
    <location>
        <begin position="74"/>
        <end position="96"/>
    </location>
</feature>
<proteinExistence type="predicted"/>
<evidence type="ECO:0000313" key="2">
    <source>
        <dbReference type="EMBL" id="PPQ87494.1"/>
    </source>
</evidence>
<dbReference type="Proteomes" id="UP000283269">
    <property type="component" value="Unassembled WGS sequence"/>
</dbReference>
<dbReference type="InParanoid" id="A0A409X9W2"/>
<dbReference type="EMBL" id="NHYD01002281">
    <property type="protein sequence ID" value="PPQ87494.1"/>
    <property type="molecule type" value="Genomic_DNA"/>
</dbReference>
<reference evidence="2 3" key="1">
    <citation type="journal article" date="2018" name="Evol. Lett.">
        <title>Horizontal gene cluster transfer increased hallucinogenic mushroom diversity.</title>
        <authorList>
            <person name="Reynolds H.T."/>
            <person name="Vijayakumar V."/>
            <person name="Gluck-Thaler E."/>
            <person name="Korotkin H.B."/>
            <person name="Matheny P.B."/>
            <person name="Slot J.C."/>
        </authorList>
    </citation>
    <scope>NUCLEOTIDE SEQUENCE [LARGE SCALE GENOMIC DNA]</scope>
    <source>
        <strain evidence="2 3">2631</strain>
    </source>
</reference>
<feature type="compositionally biased region" description="Polar residues" evidence="1">
    <location>
        <begin position="218"/>
        <end position="242"/>
    </location>
</feature>